<dbReference type="AlphaFoldDB" id="A0A261F865"/>
<keyword evidence="3" id="KW-1133">Transmembrane helix</keyword>
<feature type="compositionally biased region" description="Polar residues" evidence="2">
    <location>
        <begin position="276"/>
        <end position="306"/>
    </location>
</feature>
<evidence type="ECO:0000256" key="1">
    <source>
        <dbReference type="ARBA" id="ARBA00009108"/>
    </source>
</evidence>
<evidence type="ECO:0008006" key="6">
    <source>
        <dbReference type="Google" id="ProtNLM"/>
    </source>
</evidence>
<dbReference type="PANTHER" id="PTHR37313:SF4">
    <property type="entry name" value="CONSERVED MEMBRANE PROTEIN-RELATED"/>
    <property type="match status" value="1"/>
</dbReference>
<feature type="region of interest" description="Disordered" evidence="2">
    <location>
        <begin position="261"/>
        <end position="306"/>
    </location>
</feature>
<keyword evidence="3" id="KW-0472">Membrane</keyword>
<name>A0A261F865_9BIFI</name>
<evidence type="ECO:0000313" key="4">
    <source>
        <dbReference type="EMBL" id="OZG55268.1"/>
    </source>
</evidence>
<dbReference type="Proteomes" id="UP000228976">
    <property type="component" value="Unassembled WGS sequence"/>
</dbReference>
<comment type="caution">
    <text evidence="4">The sequence shown here is derived from an EMBL/GenBank/DDBJ whole genome shotgun (WGS) entry which is preliminary data.</text>
</comment>
<dbReference type="OrthoDB" id="3214641at2"/>
<proteinExistence type="inferred from homology"/>
<dbReference type="Gene3D" id="3.30.70.1880">
    <property type="entry name" value="Protein of unknown function DUF881"/>
    <property type="match status" value="1"/>
</dbReference>
<feature type="transmembrane region" description="Helical" evidence="3">
    <location>
        <begin position="14"/>
        <end position="36"/>
    </location>
</feature>
<keyword evidence="3" id="KW-0812">Transmembrane</keyword>
<dbReference type="InterPro" id="IPR010273">
    <property type="entry name" value="DUF881"/>
</dbReference>
<keyword evidence="5" id="KW-1185">Reference proteome</keyword>
<evidence type="ECO:0000256" key="3">
    <source>
        <dbReference type="SAM" id="Phobius"/>
    </source>
</evidence>
<dbReference type="EMBL" id="MWWU01000003">
    <property type="protein sequence ID" value="OZG55268.1"/>
    <property type="molecule type" value="Genomic_DNA"/>
</dbReference>
<dbReference type="GO" id="GO:0005886">
    <property type="term" value="C:plasma membrane"/>
    <property type="evidence" value="ECO:0007669"/>
    <property type="project" value="TreeGrafter"/>
</dbReference>
<reference evidence="4 5" key="1">
    <citation type="journal article" date="2017" name="BMC Genomics">
        <title>Comparative genomic and phylogenomic analyses of the Bifidobacteriaceae family.</title>
        <authorList>
            <person name="Lugli G.A."/>
            <person name="Milani C."/>
            <person name="Turroni F."/>
            <person name="Duranti S."/>
            <person name="Mancabelli L."/>
            <person name="Mangifesta M."/>
            <person name="Ferrario C."/>
            <person name="Modesto M."/>
            <person name="Mattarelli P."/>
            <person name="Jiri K."/>
            <person name="van Sinderen D."/>
            <person name="Ventura M."/>
        </authorList>
    </citation>
    <scope>NUCLEOTIDE SEQUENCE [LARGE SCALE GENOMIC DNA]</scope>
    <source>
        <strain evidence="4 5">LMG 21773</strain>
    </source>
</reference>
<protein>
    <recommendedName>
        <fullName evidence="6">DUF881 domain-containing protein</fullName>
    </recommendedName>
</protein>
<accession>A0A261F865</accession>
<dbReference type="PANTHER" id="PTHR37313">
    <property type="entry name" value="UPF0749 PROTEIN RV1825"/>
    <property type="match status" value="1"/>
</dbReference>
<organism evidence="4 5">
    <name type="scientific">Aeriscardovia aeriphila</name>
    <dbReference type="NCBI Taxonomy" id="218139"/>
    <lineage>
        <taxon>Bacteria</taxon>
        <taxon>Bacillati</taxon>
        <taxon>Actinomycetota</taxon>
        <taxon>Actinomycetes</taxon>
        <taxon>Bifidobacteriales</taxon>
        <taxon>Bifidobacteriaceae</taxon>
        <taxon>Aeriscardovia</taxon>
    </lineage>
</organism>
<evidence type="ECO:0000256" key="2">
    <source>
        <dbReference type="SAM" id="MobiDB-lite"/>
    </source>
</evidence>
<sequence length="306" mass="32542">MEQRGKHRPQKRRLTARSVQSGIVLALVCAVVGWLFEVNVQANGSSRVSEDTAGLLRGRESEVAHLQKDVDTLSTEIDTLRKSLGDTSSKPVKSEEDQRSVLPALSGPAITVTLSDSPLWKNAQSGDDTIGDQNVNDYVVHQQDLEAVINALWAGGAEAMTIQGVRVQQSTAVRCVGNVLLLQGKQYAPPYVIRAIGPQAQMQAALYNSTAVKIYLEYVASIGLGWKVSLDEQLNFPKTSAATQELKYASVLPQKDAVESISGANVGSEENMAGSGESTSDGTNGSASSNSTAGQADNHSSSNKKN</sequence>
<evidence type="ECO:0000313" key="5">
    <source>
        <dbReference type="Proteomes" id="UP000228976"/>
    </source>
</evidence>
<gene>
    <name evidence="4" type="ORF">AEAE_1065</name>
</gene>
<comment type="similarity">
    <text evidence="1">Belongs to the UPF0749 family.</text>
</comment>
<dbReference type="Pfam" id="PF05949">
    <property type="entry name" value="DUF881"/>
    <property type="match status" value="1"/>
</dbReference>
<dbReference type="RefSeq" id="WP_094690156.1">
    <property type="nucleotide sequence ID" value="NZ_JACBYZ010000001.1"/>
</dbReference>